<name>A0ABW0IJP9_9BACT</name>
<comment type="caution">
    <text evidence="1">The sequence shown here is derived from an EMBL/GenBank/DDBJ whole genome shotgun (WGS) entry which is preliminary data.</text>
</comment>
<reference evidence="2" key="1">
    <citation type="journal article" date="2019" name="Int. J. Syst. Evol. Microbiol.">
        <title>The Global Catalogue of Microorganisms (GCM) 10K type strain sequencing project: providing services to taxonomists for standard genome sequencing and annotation.</title>
        <authorList>
            <consortium name="The Broad Institute Genomics Platform"/>
            <consortium name="The Broad Institute Genome Sequencing Center for Infectious Disease"/>
            <person name="Wu L."/>
            <person name="Ma J."/>
        </authorList>
    </citation>
    <scope>NUCLEOTIDE SEQUENCE [LARGE SCALE GENOMIC DNA]</scope>
    <source>
        <strain evidence="2">CCUG 55250</strain>
    </source>
</reference>
<accession>A0ABW0IJP9</accession>
<keyword evidence="2" id="KW-1185">Reference proteome</keyword>
<gene>
    <name evidence="1" type="ORF">ACFPMF_25375</name>
</gene>
<dbReference type="EMBL" id="JBHSMA010000014">
    <property type="protein sequence ID" value="MFC5412682.1"/>
    <property type="molecule type" value="Genomic_DNA"/>
</dbReference>
<dbReference type="RefSeq" id="WP_379850433.1">
    <property type="nucleotide sequence ID" value="NZ_JBHSMA010000014.1"/>
</dbReference>
<evidence type="ECO:0008006" key="3">
    <source>
        <dbReference type="Google" id="ProtNLM"/>
    </source>
</evidence>
<protein>
    <recommendedName>
        <fullName evidence="3">DUF4034 domain-containing protein</fullName>
    </recommendedName>
</protein>
<proteinExistence type="predicted"/>
<organism evidence="1 2">
    <name type="scientific">Larkinella bovis</name>
    <dbReference type="NCBI Taxonomy" id="683041"/>
    <lineage>
        <taxon>Bacteria</taxon>
        <taxon>Pseudomonadati</taxon>
        <taxon>Bacteroidota</taxon>
        <taxon>Cytophagia</taxon>
        <taxon>Cytophagales</taxon>
        <taxon>Spirosomataceae</taxon>
        <taxon>Larkinella</taxon>
    </lineage>
</organism>
<dbReference type="Proteomes" id="UP001596106">
    <property type="component" value="Unassembled WGS sequence"/>
</dbReference>
<evidence type="ECO:0000313" key="2">
    <source>
        <dbReference type="Proteomes" id="UP001596106"/>
    </source>
</evidence>
<sequence length="309" mass="35631">MSFFKKLFGNTDDEPDATLGYGKANDFRQLVRQRQFDKAEKLYNQVAWEGRSLIVAGISEAAACRDFIREWVKQVPDSSLANLCNGVVHTQIAWEHRTNQLAHRVTDDQATRFFEHLMVARQSLQKAEFLNPADPTILSALLPVYMGLELPLEESRELFDRLKQLEPTHLGGHIALINSLTPKWGGSIEDMTAFAETYQNDSPVLITLALLSLINQWENHHLEGDYEAYKTFFQWDETKASIKRLYQQFMEQNDTSLLAPIARNYFAFVLIKAGFRQDYLAEVKKLRGKMYPYPWKRVGITTYSKLLTL</sequence>
<evidence type="ECO:0000313" key="1">
    <source>
        <dbReference type="EMBL" id="MFC5412682.1"/>
    </source>
</evidence>